<keyword evidence="10 12" id="KW-0624">Polysaccharide degradation</keyword>
<dbReference type="InterPro" id="IPR031158">
    <property type="entry name" value="GH10_AS"/>
</dbReference>
<gene>
    <name evidence="15" type="ORF">L227DRAFT_630342</name>
</gene>
<evidence type="ECO:0000256" key="2">
    <source>
        <dbReference type="ARBA" id="ARBA00004613"/>
    </source>
</evidence>
<dbReference type="Proteomes" id="UP000313359">
    <property type="component" value="Unassembled WGS sequence"/>
</dbReference>
<proteinExistence type="inferred from homology"/>
<keyword evidence="13" id="KW-0732">Signal</keyword>
<dbReference type="PANTHER" id="PTHR31490">
    <property type="entry name" value="GLYCOSYL HYDROLASE"/>
    <property type="match status" value="1"/>
</dbReference>
<organism evidence="15 16">
    <name type="scientific">Lentinus tigrinus ALCF2SS1-6</name>
    <dbReference type="NCBI Taxonomy" id="1328759"/>
    <lineage>
        <taxon>Eukaryota</taxon>
        <taxon>Fungi</taxon>
        <taxon>Dikarya</taxon>
        <taxon>Basidiomycota</taxon>
        <taxon>Agaricomycotina</taxon>
        <taxon>Agaricomycetes</taxon>
        <taxon>Polyporales</taxon>
        <taxon>Polyporaceae</taxon>
        <taxon>Lentinus</taxon>
    </lineage>
</organism>
<sequence length="356" mass="39628">MVGYRCFFALGATVVLGGALALPSSHPTLYTRSRDGLNLAAKAAKKLYLGTATNADQWNDTVYYSILKDNAEFGQITAANVMKWFDTEPEPGVFTFEDGDVIADFVKKTGKKLRGHNCVWHNQLPDWVVNGTFTPSELAFVVERHCYELVHHYQGQVYEAHFLTGSVHTEALNDDGTFRSDIFYDTLNSTYIPIALRAARRADPHAKLYINDYNIEGTGAKSTALKNLIKSLKREGVPIDGVGIQCHLTVGEIPTTLQQNMEEFAALGVEVAITELDMRFLNQTANAEGLAQQRADYETVIKACNAVEKCVGVTLWDFTDKYSWIPTTPPDEGYPCPWDENLKKKPAYDGIIQGFH</sequence>
<evidence type="ECO:0000256" key="10">
    <source>
        <dbReference type="ARBA" id="ARBA00023326"/>
    </source>
</evidence>
<accession>A0A5C2S4I0</accession>
<comment type="similarity">
    <text evidence="4 12">Belongs to the glycosyl hydrolase 10 (cellulase F) family.</text>
</comment>
<dbReference type="STRING" id="1328759.A0A5C2S4I0"/>
<evidence type="ECO:0000256" key="1">
    <source>
        <dbReference type="ARBA" id="ARBA00000681"/>
    </source>
</evidence>
<dbReference type="GO" id="GO:0031176">
    <property type="term" value="F:endo-1,4-beta-xylanase activity"/>
    <property type="evidence" value="ECO:0007669"/>
    <property type="project" value="UniProtKB-EC"/>
</dbReference>
<dbReference type="EMBL" id="ML122278">
    <property type="protein sequence ID" value="RPD57839.1"/>
    <property type="molecule type" value="Genomic_DNA"/>
</dbReference>
<dbReference type="Gene3D" id="3.20.20.80">
    <property type="entry name" value="Glycosidases"/>
    <property type="match status" value="1"/>
</dbReference>
<reference evidence="15" key="1">
    <citation type="journal article" date="2018" name="Genome Biol. Evol.">
        <title>Genomics and development of Lentinus tigrinus, a white-rot wood-decaying mushroom with dimorphic fruiting bodies.</title>
        <authorList>
            <person name="Wu B."/>
            <person name="Xu Z."/>
            <person name="Knudson A."/>
            <person name="Carlson A."/>
            <person name="Chen N."/>
            <person name="Kovaka S."/>
            <person name="LaButti K."/>
            <person name="Lipzen A."/>
            <person name="Pennachio C."/>
            <person name="Riley R."/>
            <person name="Schakwitz W."/>
            <person name="Umezawa K."/>
            <person name="Ohm R.A."/>
            <person name="Grigoriev I.V."/>
            <person name="Nagy L.G."/>
            <person name="Gibbons J."/>
            <person name="Hibbett D."/>
        </authorList>
    </citation>
    <scope>NUCLEOTIDE SEQUENCE [LARGE SCALE GENOMIC DNA]</scope>
    <source>
        <strain evidence="15">ALCF2SS1-6</strain>
    </source>
</reference>
<evidence type="ECO:0000256" key="3">
    <source>
        <dbReference type="ARBA" id="ARBA00004851"/>
    </source>
</evidence>
<feature type="domain" description="GH10" evidence="14">
    <location>
        <begin position="33"/>
        <end position="354"/>
    </location>
</feature>
<keyword evidence="6" id="KW-0858">Xylan degradation</keyword>
<name>A0A5C2S4I0_9APHY</name>
<feature type="chain" id="PRO_5022693022" description="Beta-xylanase" evidence="13">
    <location>
        <begin position="22"/>
        <end position="356"/>
    </location>
</feature>
<keyword evidence="7 12" id="KW-0378">Hydrolase</keyword>
<keyword evidence="8 12" id="KW-0119">Carbohydrate metabolism</keyword>
<evidence type="ECO:0000256" key="9">
    <source>
        <dbReference type="ARBA" id="ARBA00023295"/>
    </source>
</evidence>
<evidence type="ECO:0000256" key="4">
    <source>
        <dbReference type="ARBA" id="ARBA00007495"/>
    </source>
</evidence>
<evidence type="ECO:0000256" key="5">
    <source>
        <dbReference type="ARBA" id="ARBA00022525"/>
    </source>
</evidence>
<feature type="signal peptide" evidence="13">
    <location>
        <begin position="1"/>
        <end position="21"/>
    </location>
</feature>
<comment type="pathway">
    <text evidence="3">Glycan degradation; xylan degradation.</text>
</comment>
<dbReference type="InterPro" id="IPR044846">
    <property type="entry name" value="GH10"/>
</dbReference>
<evidence type="ECO:0000259" key="14">
    <source>
        <dbReference type="PROSITE" id="PS51760"/>
    </source>
</evidence>
<dbReference type="EC" id="3.2.1.8" evidence="12"/>
<evidence type="ECO:0000313" key="16">
    <source>
        <dbReference type="Proteomes" id="UP000313359"/>
    </source>
</evidence>
<dbReference type="PROSITE" id="PS00591">
    <property type="entry name" value="GH10_1"/>
    <property type="match status" value="1"/>
</dbReference>
<dbReference type="PANTHER" id="PTHR31490:SF35">
    <property type="entry name" value="ENDO-1,4-BETA-XYLANASE"/>
    <property type="match status" value="1"/>
</dbReference>
<keyword evidence="5" id="KW-0964">Secreted</keyword>
<dbReference type="InterPro" id="IPR017853">
    <property type="entry name" value="GH"/>
</dbReference>
<dbReference type="PRINTS" id="PR00134">
    <property type="entry name" value="GLHYDRLASE10"/>
</dbReference>
<keyword evidence="9 12" id="KW-0326">Glycosidase</keyword>
<evidence type="ECO:0000256" key="12">
    <source>
        <dbReference type="RuleBase" id="RU361174"/>
    </source>
</evidence>
<comment type="subcellular location">
    <subcellularLocation>
        <location evidence="2">Secreted</location>
    </subcellularLocation>
</comment>
<evidence type="ECO:0000256" key="11">
    <source>
        <dbReference type="PROSITE-ProRule" id="PRU10061"/>
    </source>
</evidence>
<comment type="catalytic activity">
    <reaction evidence="1 12">
        <text>Endohydrolysis of (1-&gt;4)-beta-D-xylosidic linkages in xylans.</text>
        <dbReference type="EC" id="3.2.1.8"/>
    </reaction>
</comment>
<dbReference type="GO" id="GO:0045493">
    <property type="term" value="P:xylan catabolic process"/>
    <property type="evidence" value="ECO:0007669"/>
    <property type="project" value="UniProtKB-KW"/>
</dbReference>
<dbReference type="OrthoDB" id="3055998at2759"/>
<feature type="active site" description="Nucleophile" evidence="11">
    <location>
        <position position="275"/>
    </location>
</feature>
<evidence type="ECO:0000256" key="13">
    <source>
        <dbReference type="SAM" id="SignalP"/>
    </source>
</evidence>
<dbReference type="InterPro" id="IPR001000">
    <property type="entry name" value="GH10_dom"/>
</dbReference>
<protein>
    <recommendedName>
        <fullName evidence="12">Beta-xylanase</fullName>
        <ecNumber evidence="12">3.2.1.8</ecNumber>
    </recommendedName>
</protein>
<dbReference type="SMART" id="SM00633">
    <property type="entry name" value="Glyco_10"/>
    <property type="match status" value="1"/>
</dbReference>
<keyword evidence="16" id="KW-1185">Reference proteome</keyword>
<dbReference type="PROSITE" id="PS51760">
    <property type="entry name" value="GH10_2"/>
    <property type="match status" value="1"/>
</dbReference>
<dbReference type="AlphaFoldDB" id="A0A5C2S4I0"/>
<dbReference type="SUPFAM" id="SSF51445">
    <property type="entry name" value="(Trans)glycosidases"/>
    <property type="match status" value="1"/>
</dbReference>
<dbReference type="GO" id="GO:0005576">
    <property type="term" value="C:extracellular region"/>
    <property type="evidence" value="ECO:0007669"/>
    <property type="project" value="UniProtKB-SubCell"/>
</dbReference>
<evidence type="ECO:0000256" key="6">
    <source>
        <dbReference type="ARBA" id="ARBA00022651"/>
    </source>
</evidence>
<evidence type="ECO:0000256" key="7">
    <source>
        <dbReference type="ARBA" id="ARBA00022801"/>
    </source>
</evidence>
<dbReference type="Pfam" id="PF00331">
    <property type="entry name" value="Glyco_hydro_10"/>
    <property type="match status" value="1"/>
</dbReference>
<evidence type="ECO:0000313" key="15">
    <source>
        <dbReference type="EMBL" id="RPD57839.1"/>
    </source>
</evidence>
<evidence type="ECO:0000256" key="8">
    <source>
        <dbReference type="ARBA" id="ARBA00023277"/>
    </source>
</evidence>